<comment type="caution">
    <text evidence="3">The sequence shown here is derived from an EMBL/GenBank/DDBJ whole genome shotgun (WGS) entry which is preliminary data.</text>
</comment>
<dbReference type="GO" id="GO:0005886">
    <property type="term" value="C:plasma membrane"/>
    <property type="evidence" value="ECO:0007669"/>
    <property type="project" value="TreeGrafter"/>
</dbReference>
<dbReference type="PANTHER" id="PTHR39428:SF1">
    <property type="entry name" value="F420H(2)-DEPENDENT QUINONE REDUCTASE RV1261C"/>
    <property type="match status" value="1"/>
</dbReference>
<dbReference type="GO" id="GO:0070967">
    <property type="term" value="F:coenzyme F420 binding"/>
    <property type="evidence" value="ECO:0007669"/>
    <property type="project" value="TreeGrafter"/>
</dbReference>
<organism evidence="3 4">
    <name type="scientific">Gordonia desulfuricans</name>
    <dbReference type="NCBI Taxonomy" id="89051"/>
    <lineage>
        <taxon>Bacteria</taxon>
        <taxon>Bacillati</taxon>
        <taxon>Actinomycetota</taxon>
        <taxon>Actinomycetes</taxon>
        <taxon>Mycobacteriales</taxon>
        <taxon>Gordoniaceae</taxon>
        <taxon>Gordonia</taxon>
    </lineage>
</organism>
<accession>A0A7K3LLT4</accession>
<dbReference type="Proteomes" id="UP000466307">
    <property type="component" value="Unassembled WGS sequence"/>
</dbReference>
<name>A0A7K3LLT4_9ACTN</name>
<dbReference type="InterPro" id="IPR004378">
    <property type="entry name" value="F420H2_quin_Rdtase"/>
</dbReference>
<dbReference type="Gene3D" id="2.30.110.10">
    <property type="entry name" value="Electron Transport, Fmn-binding Protein, Chain A"/>
    <property type="match status" value="1"/>
</dbReference>
<evidence type="ECO:0000313" key="4">
    <source>
        <dbReference type="Proteomes" id="UP000466307"/>
    </source>
</evidence>
<comment type="similarity">
    <text evidence="1">Belongs to the F420H(2)-dependent quinone reductase family.</text>
</comment>
<dbReference type="AlphaFoldDB" id="A0A7K3LLT4"/>
<proteinExistence type="inferred from homology"/>
<comment type="catalytic activity">
    <reaction evidence="2">
        <text>oxidized coenzyme F420-(gamma-L-Glu)(n) + a quinol + H(+) = reduced coenzyme F420-(gamma-L-Glu)(n) + a quinone</text>
        <dbReference type="Rhea" id="RHEA:39663"/>
        <dbReference type="Rhea" id="RHEA-COMP:12939"/>
        <dbReference type="Rhea" id="RHEA-COMP:14378"/>
        <dbReference type="ChEBI" id="CHEBI:15378"/>
        <dbReference type="ChEBI" id="CHEBI:24646"/>
        <dbReference type="ChEBI" id="CHEBI:132124"/>
        <dbReference type="ChEBI" id="CHEBI:133980"/>
        <dbReference type="ChEBI" id="CHEBI:139511"/>
    </reaction>
</comment>
<dbReference type="InterPro" id="IPR012349">
    <property type="entry name" value="Split_barrel_FMN-bd"/>
</dbReference>
<sequence length="157" mass="17607">MGLLTPVAIRVGSIAWLPKYLPRIVQCDNAIRKITRERYGLLDIAGLPNTTVVVAGRKSGVVRRTRLLAVPRDDGSWLVAGSYFGGPNTPQWVFNLRATDTAAIIDQGVTRTVRVRELHDADRAAAWQTLRSVWPNFDLYERRTDRTIPVFELTPVP</sequence>
<gene>
    <name evidence="3" type="ORF">GYA93_05365</name>
</gene>
<keyword evidence="4" id="KW-1185">Reference proteome</keyword>
<protein>
    <submittedName>
        <fullName evidence="3">Nitroreductase family deazaflavin-dependent oxidoreductase</fullName>
    </submittedName>
</protein>
<reference evidence="3 4" key="1">
    <citation type="submission" date="2020-01" db="EMBL/GenBank/DDBJ databases">
        <title>Investigation of new actinobacteria for the biodesulphurisation of diesel fuel.</title>
        <authorList>
            <person name="Athi Narayanan S.M."/>
        </authorList>
    </citation>
    <scope>NUCLEOTIDE SEQUENCE [LARGE SCALE GENOMIC DNA]</scope>
    <source>
        <strain evidence="3 4">213E</strain>
    </source>
</reference>
<dbReference type="RefSeq" id="WP_059037096.1">
    <property type="nucleotide sequence ID" value="NZ_JAADZU010000011.1"/>
</dbReference>
<evidence type="ECO:0000313" key="3">
    <source>
        <dbReference type="EMBL" id="NDK89011.1"/>
    </source>
</evidence>
<dbReference type="EMBL" id="JAADZU010000011">
    <property type="protein sequence ID" value="NDK89011.1"/>
    <property type="molecule type" value="Genomic_DNA"/>
</dbReference>
<dbReference type="NCBIfam" id="TIGR00026">
    <property type="entry name" value="hi_GC_TIGR00026"/>
    <property type="match status" value="1"/>
</dbReference>
<dbReference type="Pfam" id="PF04075">
    <property type="entry name" value="F420H2_quin_red"/>
    <property type="match status" value="1"/>
</dbReference>
<evidence type="ECO:0000256" key="2">
    <source>
        <dbReference type="ARBA" id="ARBA00049106"/>
    </source>
</evidence>
<dbReference type="GO" id="GO:0016491">
    <property type="term" value="F:oxidoreductase activity"/>
    <property type="evidence" value="ECO:0007669"/>
    <property type="project" value="InterPro"/>
</dbReference>
<dbReference type="PANTHER" id="PTHR39428">
    <property type="entry name" value="F420H(2)-DEPENDENT QUINONE REDUCTASE RV1261C"/>
    <property type="match status" value="1"/>
</dbReference>
<evidence type="ECO:0000256" key="1">
    <source>
        <dbReference type="ARBA" id="ARBA00008710"/>
    </source>
</evidence>